<evidence type="ECO:0000313" key="7">
    <source>
        <dbReference type="EMBL" id="MBB3955670.1"/>
    </source>
</evidence>
<proteinExistence type="predicted"/>
<name>A0A7W6CKX5_9SPHN</name>
<keyword evidence="4 5" id="KW-0472">Membrane</keyword>
<feature type="transmembrane region" description="Helical" evidence="5">
    <location>
        <begin position="27"/>
        <end position="46"/>
    </location>
</feature>
<comment type="subcellular location">
    <subcellularLocation>
        <location evidence="1">Membrane</location>
        <topology evidence="1">Single-pass membrane protein</topology>
    </subcellularLocation>
</comment>
<evidence type="ECO:0000256" key="3">
    <source>
        <dbReference type="ARBA" id="ARBA00022989"/>
    </source>
</evidence>
<protein>
    <submittedName>
        <fullName evidence="7">Translocation and assembly module TamB</fullName>
    </submittedName>
</protein>
<reference evidence="7 8" key="1">
    <citation type="submission" date="2020-08" db="EMBL/GenBank/DDBJ databases">
        <title>Genomic Encyclopedia of Type Strains, Phase IV (KMG-IV): sequencing the most valuable type-strain genomes for metagenomic binning, comparative biology and taxonomic classification.</title>
        <authorList>
            <person name="Goeker M."/>
        </authorList>
    </citation>
    <scope>NUCLEOTIDE SEQUENCE [LARGE SCALE GENOMIC DNA]</scope>
    <source>
        <strain evidence="7 8">DSM 27057</strain>
    </source>
</reference>
<dbReference type="InterPro" id="IPR007452">
    <property type="entry name" value="TamB_C"/>
</dbReference>
<dbReference type="EMBL" id="JACIDX010000009">
    <property type="protein sequence ID" value="MBB3955670.1"/>
    <property type="molecule type" value="Genomic_DNA"/>
</dbReference>
<dbReference type="PANTHER" id="PTHR36985:SF1">
    <property type="entry name" value="TRANSLOCATION AND ASSEMBLY MODULE SUBUNIT TAMB"/>
    <property type="match status" value="1"/>
</dbReference>
<dbReference type="GO" id="GO:0097347">
    <property type="term" value="C:TAM protein secretion complex"/>
    <property type="evidence" value="ECO:0007669"/>
    <property type="project" value="TreeGrafter"/>
</dbReference>
<keyword evidence="8" id="KW-1185">Reference proteome</keyword>
<dbReference type="RefSeq" id="WP_183626150.1">
    <property type="nucleotide sequence ID" value="NZ_JACIDX010000009.1"/>
</dbReference>
<evidence type="ECO:0000256" key="2">
    <source>
        <dbReference type="ARBA" id="ARBA00022692"/>
    </source>
</evidence>
<evidence type="ECO:0000256" key="4">
    <source>
        <dbReference type="ARBA" id="ARBA00023136"/>
    </source>
</evidence>
<dbReference type="PANTHER" id="PTHR36985">
    <property type="entry name" value="TRANSLOCATION AND ASSEMBLY MODULE SUBUNIT TAMB"/>
    <property type="match status" value="1"/>
</dbReference>
<dbReference type="GO" id="GO:0009306">
    <property type="term" value="P:protein secretion"/>
    <property type="evidence" value="ECO:0007669"/>
    <property type="project" value="InterPro"/>
</dbReference>
<comment type="caution">
    <text evidence="7">The sequence shown here is derived from an EMBL/GenBank/DDBJ whole genome shotgun (WGS) entry which is preliminary data.</text>
</comment>
<dbReference type="GO" id="GO:0005886">
    <property type="term" value="C:plasma membrane"/>
    <property type="evidence" value="ECO:0007669"/>
    <property type="project" value="InterPro"/>
</dbReference>
<keyword evidence="2 5" id="KW-0812">Transmembrane</keyword>
<keyword evidence="3 5" id="KW-1133">Transmembrane helix</keyword>
<evidence type="ECO:0000256" key="5">
    <source>
        <dbReference type="SAM" id="Phobius"/>
    </source>
</evidence>
<dbReference type="Proteomes" id="UP000548867">
    <property type="component" value="Unassembled WGS sequence"/>
</dbReference>
<sequence length="1409" mass="146386">MEQMENPQAQPRSPQSRSALLHEAMRYALMAVGLLLALVAALWIWLSTQSGRDMVAAQISRLSFANGMRVHVDGIEGSLLGALTIRNLDIGDPEGRFFHAEGVALDYRPLAYIGGHLDIRRLHIPAARLNRAPRLRPTPPSNAPLLPDLDIDLGQLAVDRLEIAPALTGQRHIVSLQGQAHIADRRAQISTRAAALVAPGVAGGDRLALKLDAVPQINRLNMDFALDTPADGLLAALTGQAEARHLRLAGRGDWKAWNGSLAASAGGKPLADLVINARSGTIRVAGLTHPDVWLKGQNSALFQPETKVEATAAFDKRQMQIKAQIGNANFALAAQGMADMGDNTLRQMHLALRVMQPRVLATNLSGDDIAADATLDGSFAAPRVAYAIKAARIGFGATRIDGLAVSGSAALDKDHWRIPVSGTANAITGVSASVAPLLDHVHFGGDFGYANGRLLSDNIRLQSSRIDARAVVIADLPRALYTGTLNGTVNGYRVESVGIFNLNSNIGLKTQANGGFRLEGRVSARSTRLLSDGIQGFLGGNALISARVGYDSDGVATLDGLTIAAPAFRLADGRGRYDAKGQIAFAANASSDLYGPIRLSAKGSVAQPVLHLEAPRPGMGVGMAALVADVRGANGDYQVNAKAGSDYGPIGADLLVNTAKGPLAVDLRPGTSLAGIAITGHVQQQAAGPFAGALALAGAGVNGRVDLSAMDAHQRAVAAISGQNVSLPGKAGLSIARLVINADAVMADQPQVNADVQLAGARQGDFYLAQTRANITYRDGAGQVKLLTEGRNRYPFRLAAQGRLSPDLWRMAVNGRINGVSIASRGAIEIVPQKGDYLLRPATLSVNTGSLRIEGRYGAASTLRAQLDGVDLALVNGFVPDLGLGGRMSGSLDLDQAGAGAMPAAKANLRIEGMTRTGLSAVSTPVDITLAAQLDNRAAHAQALVRRGGTLIGQAQVNATPGLADTGTWTNRLMAAPLSGGVRYNGPADVLASLAALSDQSLSGPIGIAADFGGSAHAPSITGTVRAQKLVYDNASYGTRLSDMALQGRFTNDRLEVQSLTAKAGDGTVKASGFISLSAQQGYPIQLGITMANAQLASGADLSARASGDIKLTNAPGQSPTVSGTIDLPETHYRIVRQGSANVPTLSGVRHRPAIGPERISGDAEPVRSLPSNWNLDMRVRADNQIFVTGMGLDSEWATNLHIGGSSASPAITGTVRAVRGTLDFAGHSFTIDSGTITLNGGDLTDPALNISASGTISDVTITIAITGTGPNPQIALSSDPSLPQDELMARILFGGPVGSLSTLQAVQLASSLNTLRGAKGGLNPLGALQSATAISRLRVLGADATTGRQTALAAGKYITNNIYVEVVTDTRGYMATQLEIALTKAFSLLSQAGQFGGTGITARYRKRY</sequence>
<dbReference type="Pfam" id="PF04357">
    <property type="entry name" value="TamB"/>
    <property type="match status" value="1"/>
</dbReference>
<organism evidence="7 8">
    <name type="scientific">Novosphingobium sediminicola</name>
    <dbReference type="NCBI Taxonomy" id="563162"/>
    <lineage>
        <taxon>Bacteria</taxon>
        <taxon>Pseudomonadati</taxon>
        <taxon>Pseudomonadota</taxon>
        <taxon>Alphaproteobacteria</taxon>
        <taxon>Sphingomonadales</taxon>
        <taxon>Sphingomonadaceae</taxon>
        <taxon>Novosphingobium</taxon>
    </lineage>
</organism>
<feature type="domain" description="Translocation and assembly module TamB C-terminal" evidence="6">
    <location>
        <begin position="1059"/>
        <end position="1409"/>
    </location>
</feature>
<evidence type="ECO:0000259" key="6">
    <source>
        <dbReference type="Pfam" id="PF04357"/>
    </source>
</evidence>
<evidence type="ECO:0000313" key="8">
    <source>
        <dbReference type="Proteomes" id="UP000548867"/>
    </source>
</evidence>
<evidence type="ECO:0000256" key="1">
    <source>
        <dbReference type="ARBA" id="ARBA00004167"/>
    </source>
</evidence>
<gene>
    <name evidence="7" type="ORF">GGR38_002626</name>
</gene>
<accession>A0A7W6CKX5</accession>